<dbReference type="EMBL" id="LVKK01000062">
    <property type="protein sequence ID" value="OAG38025.1"/>
    <property type="molecule type" value="Genomic_DNA"/>
</dbReference>
<feature type="compositionally biased region" description="Polar residues" evidence="1">
    <location>
        <begin position="319"/>
        <end position="328"/>
    </location>
</feature>
<sequence length="510" mass="55943">MARHTLASLAKEAIGFINVTMGKRDLSLKQTNPVVLQQARREDATEMYLIVRVDNPAIISRDATSTPKPVWEDADGNKMTLKKVWADANGKEIDDEEYQDRKRRMKEREEARSDEAKPSCCGSGKAHAEPESPKGGCRHRQNVAAIQPHPVLVKPEPDRAQEVQTEVEGASWKSNCSCGSGCSCLYCPDHPNNATSINHTQRQVKNLAEQAYIGNQSLTPVPAMSQNNPRSCMGGQPSFFLSRTPAVSQHQLQQFFSDTLNPNAIYLTYPIQQHSWSNRPLSSHCSNVHSPSSRMGMSPNEVYADPLTDTPTPWDLLPNESNGTWNFSDGQLGDNSFSWTDFEASYGTDYAIGQARVASMPNAHDLPIFQPQSNLQTPSMNADMSSITSPPLLSGFPDTLPPFNSQEPFVSLDEAATQDPSSQSIQANVFSSGTLASFSTPSLPTFPLSHTPEFDLPDPAAQSNTQIRHVNGDPRTWNGNGYTFLQESHTDSDLSRRPVPTSPAIASNAL</sequence>
<gene>
    <name evidence="2" type="ORF">AYO21_07747</name>
</gene>
<organism evidence="2 3">
    <name type="scientific">Fonsecaea monophora</name>
    <dbReference type="NCBI Taxonomy" id="254056"/>
    <lineage>
        <taxon>Eukaryota</taxon>
        <taxon>Fungi</taxon>
        <taxon>Dikarya</taxon>
        <taxon>Ascomycota</taxon>
        <taxon>Pezizomycotina</taxon>
        <taxon>Eurotiomycetes</taxon>
        <taxon>Chaetothyriomycetidae</taxon>
        <taxon>Chaetothyriales</taxon>
        <taxon>Herpotrichiellaceae</taxon>
        <taxon>Fonsecaea</taxon>
    </lineage>
</organism>
<proteinExistence type="predicted"/>
<dbReference type="Proteomes" id="UP000077002">
    <property type="component" value="Unassembled WGS sequence"/>
</dbReference>
<dbReference type="RefSeq" id="XP_022509977.1">
    <property type="nucleotide sequence ID" value="XM_022657700.1"/>
</dbReference>
<evidence type="ECO:0000313" key="2">
    <source>
        <dbReference type="EMBL" id="OAG38025.1"/>
    </source>
</evidence>
<feature type="compositionally biased region" description="Basic and acidic residues" evidence="1">
    <location>
        <begin position="106"/>
        <end position="117"/>
    </location>
</feature>
<comment type="caution">
    <text evidence="2">The sequence shown here is derived from an EMBL/GenBank/DDBJ whole genome shotgun (WGS) entry which is preliminary data.</text>
</comment>
<dbReference type="GeneID" id="34602900"/>
<feature type="region of interest" description="Disordered" evidence="1">
    <location>
        <begin position="304"/>
        <end position="328"/>
    </location>
</feature>
<dbReference type="OrthoDB" id="4148461at2759"/>
<feature type="region of interest" description="Disordered" evidence="1">
    <location>
        <begin position="95"/>
        <end position="138"/>
    </location>
</feature>
<accession>A0A177F168</accession>
<dbReference type="AlphaFoldDB" id="A0A177F168"/>
<feature type="region of interest" description="Disordered" evidence="1">
    <location>
        <begin position="488"/>
        <end position="510"/>
    </location>
</feature>
<keyword evidence="3" id="KW-1185">Reference proteome</keyword>
<evidence type="ECO:0000256" key="1">
    <source>
        <dbReference type="SAM" id="MobiDB-lite"/>
    </source>
</evidence>
<name>A0A177F168_9EURO</name>
<reference evidence="2 3" key="1">
    <citation type="submission" date="2016-03" db="EMBL/GenBank/DDBJ databases">
        <title>Draft genome sequence of the Fonsecaea monophora CBS 269.37.</title>
        <authorList>
            <person name="Bombassaro A."/>
            <person name="Vinicius W.A."/>
            <person name="De Hoog S."/>
            <person name="Sun J."/>
            <person name="Souza E.M."/>
            <person name="Raittz R.T."/>
            <person name="Costa F."/>
            <person name="Leao A.C."/>
            <person name="Tadra-Sfeir M.Z."/>
            <person name="Baura V."/>
            <person name="Balsanelli E."/>
            <person name="Pedrosa F.O."/>
            <person name="Moreno L.F."/>
            <person name="Steffens M.B."/>
            <person name="Xi L."/>
            <person name="Bocca A.L."/>
            <person name="Felipe M.S."/>
            <person name="Teixeira M."/>
            <person name="Telles Filho F.Q."/>
            <person name="Azevedo C.M."/>
            <person name="Gomes R."/>
            <person name="Vicente V.A."/>
        </authorList>
    </citation>
    <scope>NUCLEOTIDE SEQUENCE [LARGE SCALE GENOMIC DNA]</scope>
    <source>
        <strain evidence="2 3">CBS 269.37</strain>
    </source>
</reference>
<evidence type="ECO:0008006" key="4">
    <source>
        <dbReference type="Google" id="ProtNLM"/>
    </source>
</evidence>
<evidence type="ECO:0000313" key="3">
    <source>
        <dbReference type="Proteomes" id="UP000077002"/>
    </source>
</evidence>
<protein>
    <recommendedName>
        <fullName evidence="4">Copper-fist domain-containing protein</fullName>
    </recommendedName>
</protein>